<proteinExistence type="predicted"/>
<dbReference type="Proteomes" id="UP000813637">
    <property type="component" value="Unassembled WGS sequence"/>
</dbReference>
<protein>
    <submittedName>
        <fullName evidence="1">Glucose-inhibited division protein A</fullName>
    </submittedName>
</protein>
<reference evidence="1" key="2">
    <citation type="journal article" date="2021" name="Microorganisms">
        <title>Extensive Genome Exploration of Clostridium botulinum Group III Field Strains.</title>
        <authorList>
            <person name="Fillo S."/>
            <person name="Giordani F."/>
            <person name="Tonon E."/>
            <person name="Drigo I."/>
            <person name="Anselmo A."/>
            <person name="Fortunato A."/>
            <person name="Lista F."/>
            <person name="Bano L."/>
        </authorList>
    </citation>
    <scope>NUCLEOTIDE SEQUENCE</scope>
    <source>
        <strain evidence="1">IZSVe-TV_9877_3_12</strain>
    </source>
</reference>
<reference evidence="1" key="1">
    <citation type="submission" date="2020-02" db="EMBL/GenBank/DDBJ databases">
        <authorList>
            <person name="Fillo S."/>
            <person name="Giordani F."/>
            <person name="Tonon E."/>
            <person name="Drigo I."/>
            <person name="Anselmo A."/>
            <person name="Fortunato A."/>
            <person name="Bano L."/>
            <person name="Lista F."/>
        </authorList>
    </citation>
    <scope>NUCLEOTIDE SEQUENCE</scope>
    <source>
        <strain evidence="1">IZSVe-TV_9877_3_12</strain>
    </source>
</reference>
<evidence type="ECO:0000313" key="2">
    <source>
        <dbReference type="Proteomes" id="UP000813637"/>
    </source>
</evidence>
<sequence length="92" mass="10288">MSTGSLAGTNAVRHAAGKDMLVLPNETVIGDIIDFANKKFLKDKDKKSRFTFAGSLYFERMKKNGLYSTDTKEIEDRITRLGLKGVFNEKVV</sequence>
<gene>
    <name evidence="1" type="ORF">G8S53_03175</name>
</gene>
<accession>A0A9Q3YZM2</accession>
<organism evidence="1 2">
    <name type="scientific">Clostridium botulinum C</name>
    <dbReference type="NCBI Taxonomy" id="36828"/>
    <lineage>
        <taxon>Bacteria</taxon>
        <taxon>Bacillati</taxon>
        <taxon>Bacillota</taxon>
        <taxon>Clostridia</taxon>
        <taxon>Eubacteriales</taxon>
        <taxon>Clostridiaceae</taxon>
        <taxon>Clostridium</taxon>
    </lineage>
</organism>
<name>A0A9Q3YZM2_CLOBO</name>
<evidence type="ECO:0000313" key="1">
    <source>
        <dbReference type="EMBL" id="MCD3194290.1"/>
    </source>
</evidence>
<comment type="caution">
    <text evidence="1">The sequence shown here is derived from an EMBL/GenBank/DDBJ whole genome shotgun (WGS) entry which is preliminary data.</text>
</comment>
<dbReference type="EMBL" id="JAAMYB010000001">
    <property type="protein sequence ID" value="MCD3194290.1"/>
    <property type="molecule type" value="Genomic_DNA"/>
</dbReference>
<dbReference type="AlphaFoldDB" id="A0A9Q3YZM2"/>